<feature type="region of interest" description="Disordered" evidence="1">
    <location>
        <begin position="233"/>
        <end position="298"/>
    </location>
</feature>
<proteinExistence type="predicted"/>
<organism evidence="2 3">
    <name type="scientific">Favolaschia claudopus</name>
    <dbReference type="NCBI Taxonomy" id="2862362"/>
    <lineage>
        <taxon>Eukaryota</taxon>
        <taxon>Fungi</taxon>
        <taxon>Dikarya</taxon>
        <taxon>Basidiomycota</taxon>
        <taxon>Agaricomycotina</taxon>
        <taxon>Agaricomycetes</taxon>
        <taxon>Agaricomycetidae</taxon>
        <taxon>Agaricales</taxon>
        <taxon>Marasmiineae</taxon>
        <taxon>Mycenaceae</taxon>
        <taxon>Favolaschia</taxon>
    </lineage>
</organism>
<evidence type="ECO:0000313" key="2">
    <source>
        <dbReference type="EMBL" id="KAK7017154.1"/>
    </source>
</evidence>
<dbReference type="Proteomes" id="UP001362999">
    <property type="component" value="Unassembled WGS sequence"/>
</dbReference>
<reference evidence="2 3" key="1">
    <citation type="journal article" date="2024" name="J Genomics">
        <title>Draft genome sequencing and assembly of Favolaschia claudopus CIRM-BRFM 2984 isolated from oak limbs.</title>
        <authorList>
            <person name="Navarro D."/>
            <person name="Drula E."/>
            <person name="Chaduli D."/>
            <person name="Cazenave R."/>
            <person name="Ahrendt S."/>
            <person name="Wang J."/>
            <person name="Lipzen A."/>
            <person name="Daum C."/>
            <person name="Barry K."/>
            <person name="Grigoriev I.V."/>
            <person name="Favel A."/>
            <person name="Rosso M.N."/>
            <person name="Martin F."/>
        </authorList>
    </citation>
    <scope>NUCLEOTIDE SEQUENCE [LARGE SCALE GENOMIC DNA]</scope>
    <source>
        <strain evidence="2 3">CIRM-BRFM 2984</strain>
    </source>
</reference>
<evidence type="ECO:0000313" key="3">
    <source>
        <dbReference type="Proteomes" id="UP001362999"/>
    </source>
</evidence>
<dbReference type="AlphaFoldDB" id="A0AAW0AVX5"/>
<comment type="caution">
    <text evidence="2">The sequence shown here is derived from an EMBL/GenBank/DDBJ whole genome shotgun (WGS) entry which is preliminary data.</text>
</comment>
<gene>
    <name evidence="2" type="ORF">R3P38DRAFT_1317683</name>
</gene>
<protein>
    <submittedName>
        <fullName evidence="2">Uncharacterized protein</fullName>
    </submittedName>
</protein>
<feature type="compositionally biased region" description="Basic residues" evidence="1">
    <location>
        <begin position="245"/>
        <end position="256"/>
    </location>
</feature>
<name>A0AAW0AVX5_9AGAR</name>
<accession>A0AAW0AVX5</accession>
<feature type="compositionally biased region" description="Pro residues" evidence="1">
    <location>
        <begin position="287"/>
        <end position="298"/>
    </location>
</feature>
<sequence>MREGVHIQRWRQEWVRAQCRPSLLTTPHTAFIIAATFPRPLHPYLLSYMSSPSPLIPSVPSPRMLLTSTFTPSLLCSFLLSIFPLLYTPPQVYSPLPRIPVYIFFLYLDSPSTPHVHTPFLPTRVCPNPHPLPTHVQCSHLRACMPILRPRYCHLAGDNASHPLQCLSLRRLRLPHTYTFARYLCCRRRCGERRESRCASLRSSLVMTSSTRSSPLPQPSHLLIAIPSPLHMPTPTLSRVDSGGRRRRPCHPHRRKEAACVVGISRSRRRPPRPRRAASLPRRIPHRPPPSLYAQPPFIPRFPPPPPLRYELPLRIPI</sequence>
<keyword evidence="3" id="KW-1185">Reference proteome</keyword>
<evidence type="ECO:0000256" key="1">
    <source>
        <dbReference type="SAM" id="MobiDB-lite"/>
    </source>
</evidence>
<feature type="compositionally biased region" description="Basic residues" evidence="1">
    <location>
        <begin position="266"/>
        <end position="276"/>
    </location>
</feature>
<dbReference type="EMBL" id="JAWWNJ010000048">
    <property type="protein sequence ID" value="KAK7017154.1"/>
    <property type="molecule type" value="Genomic_DNA"/>
</dbReference>